<dbReference type="EMBL" id="CZBL01000021">
    <property type="protein sequence ID" value="CUQ51691.1"/>
    <property type="molecule type" value="Genomic_DNA"/>
</dbReference>
<accession>A0A174X1K8</accession>
<evidence type="ECO:0000313" key="3">
    <source>
        <dbReference type="Proteomes" id="UP000095725"/>
    </source>
</evidence>
<keyword evidence="1" id="KW-0812">Transmembrane</keyword>
<sequence length="31" mass="3492">MKEFLMIILAGAVGGFIFSLIVKSENKRKHN</sequence>
<keyword evidence="1" id="KW-0472">Membrane</keyword>
<gene>
    <name evidence="2" type="ORF">ERS852558_04074</name>
</gene>
<evidence type="ECO:0000256" key="1">
    <source>
        <dbReference type="SAM" id="Phobius"/>
    </source>
</evidence>
<name>A0A174X1K8_9BACE</name>
<organism evidence="2 3">
    <name type="scientific">Bacteroides caccae</name>
    <dbReference type="NCBI Taxonomy" id="47678"/>
    <lineage>
        <taxon>Bacteria</taxon>
        <taxon>Pseudomonadati</taxon>
        <taxon>Bacteroidota</taxon>
        <taxon>Bacteroidia</taxon>
        <taxon>Bacteroidales</taxon>
        <taxon>Bacteroidaceae</taxon>
        <taxon>Bacteroides</taxon>
    </lineage>
</organism>
<evidence type="ECO:0000313" key="2">
    <source>
        <dbReference type="EMBL" id="CUQ51691.1"/>
    </source>
</evidence>
<feature type="transmembrane region" description="Helical" evidence="1">
    <location>
        <begin position="6"/>
        <end position="22"/>
    </location>
</feature>
<dbReference type="Proteomes" id="UP000095725">
    <property type="component" value="Unassembled WGS sequence"/>
</dbReference>
<proteinExistence type="predicted"/>
<dbReference type="AlphaFoldDB" id="A0A174X1K8"/>
<keyword evidence="1" id="KW-1133">Transmembrane helix</keyword>
<reference evidence="2 3" key="1">
    <citation type="submission" date="2015-09" db="EMBL/GenBank/DDBJ databases">
        <authorList>
            <consortium name="Pathogen Informatics"/>
        </authorList>
    </citation>
    <scope>NUCLEOTIDE SEQUENCE [LARGE SCALE GENOMIC DNA]</scope>
    <source>
        <strain evidence="2 3">2789STDY5834946</strain>
    </source>
</reference>
<protein>
    <submittedName>
        <fullName evidence="2">Uncharacterized protein</fullName>
    </submittedName>
</protein>